<reference evidence="3" key="1">
    <citation type="submission" date="2025-08" db="UniProtKB">
        <authorList>
            <consortium name="RefSeq"/>
        </authorList>
    </citation>
    <scope>IDENTIFICATION</scope>
    <source>
        <strain evidence="3">Nigerian</strain>
        <tissue evidence="3">Liver and blood</tissue>
    </source>
</reference>
<evidence type="ECO:0000313" key="4">
    <source>
        <dbReference type="Xenbase" id="XB-GENE-29097507"/>
    </source>
</evidence>
<gene>
    <name evidence="4" type="primary">pgla.5</name>
    <name evidence="3" type="synonym">LOC116411667</name>
</gene>
<proteinExistence type="predicted"/>
<dbReference type="RefSeq" id="XP_031760292.1">
    <property type="nucleotide sequence ID" value="XM_031904432.1"/>
</dbReference>
<protein>
    <submittedName>
        <fullName evidence="3">PYLa/PGLa A-like</fullName>
    </submittedName>
</protein>
<dbReference type="AlphaFoldDB" id="A0A8J1JQX5"/>
<feature type="chain" id="PRO_5035191003" evidence="1">
    <location>
        <begin position="21"/>
        <end position="81"/>
    </location>
</feature>
<sequence length="81" mass="8630">MYKGIFLCVFLAAICANALAQPTGFADADEESHERYIRGMATKAGTAFGKAAKAIIGAALGRRSALELEDLIPVKRMAQID</sequence>
<name>A0A8J1JQX5_XENTR</name>
<dbReference type="OMA" id="ENMSERY"/>
<organism evidence="2 3">
    <name type="scientific">Xenopus tropicalis</name>
    <name type="common">Western clawed frog</name>
    <name type="synonym">Silurana tropicalis</name>
    <dbReference type="NCBI Taxonomy" id="8364"/>
    <lineage>
        <taxon>Eukaryota</taxon>
        <taxon>Metazoa</taxon>
        <taxon>Chordata</taxon>
        <taxon>Craniata</taxon>
        <taxon>Vertebrata</taxon>
        <taxon>Euteleostomi</taxon>
        <taxon>Amphibia</taxon>
        <taxon>Batrachia</taxon>
        <taxon>Anura</taxon>
        <taxon>Pipoidea</taxon>
        <taxon>Pipidae</taxon>
        <taxon>Xenopodinae</taxon>
        <taxon>Xenopus</taxon>
        <taxon>Silurana</taxon>
    </lineage>
</organism>
<keyword evidence="1" id="KW-0732">Signal</keyword>
<evidence type="ECO:0000313" key="3">
    <source>
        <dbReference type="RefSeq" id="XP_031760292.1"/>
    </source>
</evidence>
<dbReference type="AGR" id="Xenbase:XB-GENE-29097507"/>
<dbReference type="KEGG" id="xtr:116411667"/>
<evidence type="ECO:0000256" key="1">
    <source>
        <dbReference type="SAM" id="SignalP"/>
    </source>
</evidence>
<dbReference type="Xenbase" id="XB-GENE-29097507">
    <property type="gene designation" value="pgla.5"/>
</dbReference>
<keyword evidence="2" id="KW-1185">Reference proteome</keyword>
<evidence type="ECO:0000313" key="2">
    <source>
        <dbReference type="Proteomes" id="UP000008143"/>
    </source>
</evidence>
<dbReference type="Proteomes" id="UP000008143">
    <property type="component" value="Chromosome 6"/>
</dbReference>
<feature type="signal peptide" evidence="1">
    <location>
        <begin position="1"/>
        <end position="20"/>
    </location>
</feature>
<accession>A0A8J1JQX5</accession>